<dbReference type="PROSITE" id="PS51257">
    <property type="entry name" value="PROKAR_LIPOPROTEIN"/>
    <property type="match status" value="1"/>
</dbReference>
<dbReference type="Pfam" id="PF04351">
    <property type="entry name" value="PilP"/>
    <property type="match status" value="1"/>
</dbReference>
<dbReference type="Gene3D" id="2.30.30.830">
    <property type="match status" value="1"/>
</dbReference>
<dbReference type="AlphaFoldDB" id="A0A2U3MTV9"/>
<dbReference type="OrthoDB" id="5296580at2"/>
<dbReference type="EMBL" id="OOGT01000001">
    <property type="protein sequence ID" value="SPL68834.1"/>
    <property type="molecule type" value="Genomic_DNA"/>
</dbReference>
<dbReference type="RefSeq" id="WP_121972411.1">
    <property type="nucleotide sequence ID" value="NZ_OOGT01000001.1"/>
</dbReference>
<protein>
    <submittedName>
        <fullName evidence="1">Pilus assembly protein, PilP</fullName>
    </submittedName>
</protein>
<proteinExistence type="predicted"/>
<evidence type="ECO:0000313" key="1">
    <source>
        <dbReference type="EMBL" id="SPL68834.1"/>
    </source>
</evidence>
<accession>A0A2U3MTV9</accession>
<dbReference type="Proteomes" id="UP000245974">
    <property type="component" value="Unassembled WGS sequence"/>
</dbReference>
<sequence>MSFTKVIFIFLLGGLFAGCDSKIDTVNKEMAKIHAEKPMMIEPAPEFEVVPSFSYSAGHLRSPFIPSSLANELKAMEGKRVYPDFSRQPQSLEKYPLESLKMKGTLKNKSGPVVALIQAPDGEVERVKVGNYMGLNQGRIVNITAQRVDLLEVVPDGRDGYIERPRTLVLLSVK</sequence>
<dbReference type="PIRSF" id="PIRSF016481">
    <property type="entry name" value="Pilus_assembly_PilP"/>
    <property type="match status" value="1"/>
</dbReference>
<organism evidence="1 2">
    <name type="scientific">Acinetobacter stercoris</name>
    <dbReference type="NCBI Taxonomy" id="2126983"/>
    <lineage>
        <taxon>Bacteria</taxon>
        <taxon>Pseudomonadati</taxon>
        <taxon>Pseudomonadota</taxon>
        <taxon>Gammaproteobacteria</taxon>
        <taxon>Moraxellales</taxon>
        <taxon>Moraxellaceae</taxon>
        <taxon>Acinetobacter</taxon>
    </lineage>
</organism>
<name>A0A2U3MTV9_9GAMM</name>
<dbReference type="InterPro" id="IPR007446">
    <property type="entry name" value="PilP"/>
</dbReference>
<gene>
    <name evidence="1" type="ORF">KPC_0012</name>
</gene>
<keyword evidence="2" id="KW-1185">Reference proteome</keyword>
<dbReference type="InParanoid" id="A0A2U3MTV9"/>
<evidence type="ECO:0000313" key="2">
    <source>
        <dbReference type="Proteomes" id="UP000245974"/>
    </source>
</evidence>
<reference evidence="2" key="1">
    <citation type="submission" date="2018-03" db="EMBL/GenBank/DDBJ databases">
        <authorList>
            <person name="Blom J."/>
        </authorList>
    </citation>
    <scope>NUCLEOTIDE SEQUENCE [LARGE SCALE GENOMIC DNA]</scope>
    <source>
        <strain evidence="2">KPC-SM-21</strain>
    </source>
</reference>